<proteinExistence type="predicted"/>
<feature type="non-terminal residue" evidence="2">
    <location>
        <position position="1"/>
    </location>
</feature>
<evidence type="ECO:0000256" key="1">
    <source>
        <dbReference type="SAM" id="MobiDB-lite"/>
    </source>
</evidence>
<reference evidence="2" key="1">
    <citation type="submission" date="2020-02" db="EMBL/GenBank/DDBJ databases">
        <authorList>
            <person name="Meier V. D."/>
        </authorList>
    </citation>
    <scope>NUCLEOTIDE SEQUENCE</scope>
    <source>
        <strain evidence="2">AVDCRST_MAG51</strain>
    </source>
</reference>
<gene>
    <name evidence="2" type="ORF">AVDCRST_MAG51-2085</name>
</gene>
<feature type="compositionally biased region" description="Basic residues" evidence="1">
    <location>
        <begin position="10"/>
        <end position="21"/>
    </location>
</feature>
<dbReference type="AlphaFoldDB" id="A0A6J4PK38"/>
<feature type="compositionally biased region" description="Low complexity" evidence="1">
    <location>
        <begin position="46"/>
        <end position="55"/>
    </location>
</feature>
<feature type="compositionally biased region" description="Basic residues" evidence="1">
    <location>
        <begin position="75"/>
        <end position="87"/>
    </location>
</feature>
<name>A0A6J4PK38_9BURK</name>
<dbReference type="EMBL" id="CADCUX010000350">
    <property type="protein sequence ID" value="CAA9415059.1"/>
    <property type="molecule type" value="Genomic_DNA"/>
</dbReference>
<feature type="non-terminal residue" evidence="2">
    <location>
        <position position="99"/>
    </location>
</feature>
<feature type="region of interest" description="Disordered" evidence="1">
    <location>
        <begin position="1"/>
        <end position="99"/>
    </location>
</feature>
<evidence type="ECO:0000313" key="2">
    <source>
        <dbReference type="EMBL" id="CAA9415059.1"/>
    </source>
</evidence>
<sequence length="99" mass="10974">GQPNPIAPCRSRRAIRGRRCNGKGARPALWRAGPGQQGPRRRGRNRQPGAGAPGPLRRPDRPLRIGAAGEVGHDRGRRRRRRGRHRDGRAQPPQPLLLL</sequence>
<organism evidence="2">
    <name type="scientific">uncultured Ramlibacter sp</name>
    <dbReference type="NCBI Taxonomy" id="260755"/>
    <lineage>
        <taxon>Bacteria</taxon>
        <taxon>Pseudomonadati</taxon>
        <taxon>Pseudomonadota</taxon>
        <taxon>Betaproteobacteria</taxon>
        <taxon>Burkholderiales</taxon>
        <taxon>Comamonadaceae</taxon>
        <taxon>Ramlibacter</taxon>
        <taxon>environmental samples</taxon>
    </lineage>
</organism>
<protein>
    <submittedName>
        <fullName evidence="2">Uncharacterized protein</fullName>
    </submittedName>
</protein>
<accession>A0A6J4PK38</accession>